<gene>
    <name evidence="7" type="ORF">ENM78_02645</name>
</gene>
<evidence type="ECO:0000256" key="5">
    <source>
        <dbReference type="ARBA" id="ARBA00025157"/>
    </source>
</evidence>
<dbReference type="AlphaFoldDB" id="A0A7J3ZJW6"/>
<name>A0A7J3ZJW6_9CREN</name>
<sequence length="230" mass="25530">MFYLEDVWVKNRLNGVTLRVLPGRIVALVGPNGSGKTTLLRVMAGVLKPDRGRVGKPDRVGTSWQNPYYSFYKPTVLEELVEVVGDREKARNILREHELLHLESQSPFTLSAGQARILSVILASVWNPDAILIDEPTTGLGYKERVALLRTIRSLEKTVVLASHDLEFVLEVADEIVVLLGGKVVASGNTLDVVYNSNVIWSLGFPKPQIVQLAERLGVRLKSASEWFCV</sequence>
<keyword evidence="3" id="KW-0547">Nucleotide-binding</keyword>
<dbReference type="SUPFAM" id="SSF52540">
    <property type="entry name" value="P-loop containing nucleoside triphosphate hydrolases"/>
    <property type="match status" value="1"/>
</dbReference>
<dbReference type="EMBL" id="DRZC01000033">
    <property type="protein sequence ID" value="HHQ80348.1"/>
    <property type="molecule type" value="Genomic_DNA"/>
</dbReference>
<dbReference type="PANTHER" id="PTHR43553">
    <property type="entry name" value="HEAVY METAL TRANSPORTER"/>
    <property type="match status" value="1"/>
</dbReference>
<evidence type="ECO:0000313" key="7">
    <source>
        <dbReference type="EMBL" id="HHQ80348.1"/>
    </source>
</evidence>
<dbReference type="GO" id="GO:0043190">
    <property type="term" value="C:ATP-binding cassette (ABC) transporter complex"/>
    <property type="evidence" value="ECO:0007669"/>
    <property type="project" value="TreeGrafter"/>
</dbReference>
<evidence type="ECO:0000256" key="3">
    <source>
        <dbReference type="ARBA" id="ARBA00022741"/>
    </source>
</evidence>
<accession>A0A7J3ZJW6</accession>
<evidence type="ECO:0000256" key="1">
    <source>
        <dbReference type="ARBA" id="ARBA00004236"/>
    </source>
</evidence>
<dbReference type="Pfam" id="PF00005">
    <property type="entry name" value="ABC_tran"/>
    <property type="match status" value="1"/>
</dbReference>
<keyword evidence="2" id="KW-0813">Transport</keyword>
<evidence type="ECO:0000256" key="4">
    <source>
        <dbReference type="ARBA" id="ARBA00022840"/>
    </source>
</evidence>
<dbReference type="Gene3D" id="3.40.50.300">
    <property type="entry name" value="P-loop containing nucleotide triphosphate hydrolases"/>
    <property type="match status" value="1"/>
</dbReference>
<dbReference type="GO" id="GO:0016887">
    <property type="term" value="F:ATP hydrolysis activity"/>
    <property type="evidence" value="ECO:0007669"/>
    <property type="project" value="InterPro"/>
</dbReference>
<dbReference type="GO" id="GO:0042626">
    <property type="term" value="F:ATPase-coupled transmembrane transporter activity"/>
    <property type="evidence" value="ECO:0007669"/>
    <property type="project" value="TreeGrafter"/>
</dbReference>
<protein>
    <submittedName>
        <fullName evidence="7">ABC transporter ATP-binding protein</fullName>
    </submittedName>
</protein>
<feature type="domain" description="ABC transporter" evidence="6">
    <location>
        <begin position="2"/>
        <end position="206"/>
    </location>
</feature>
<dbReference type="InterPro" id="IPR003439">
    <property type="entry name" value="ABC_transporter-like_ATP-bd"/>
</dbReference>
<dbReference type="CDD" id="cd03225">
    <property type="entry name" value="ABC_cobalt_CbiO_domain1"/>
    <property type="match status" value="1"/>
</dbReference>
<organism evidence="7">
    <name type="scientific">Fervidicoccus fontis</name>
    <dbReference type="NCBI Taxonomy" id="683846"/>
    <lineage>
        <taxon>Archaea</taxon>
        <taxon>Thermoproteota</taxon>
        <taxon>Thermoprotei</taxon>
        <taxon>Fervidicoccales</taxon>
        <taxon>Fervidicoccaceae</taxon>
        <taxon>Fervidicoccus</taxon>
    </lineage>
</organism>
<comment type="subcellular location">
    <subcellularLocation>
        <location evidence="1">Cell membrane</location>
    </subcellularLocation>
</comment>
<dbReference type="InterPro" id="IPR003593">
    <property type="entry name" value="AAA+_ATPase"/>
</dbReference>
<comment type="caution">
    <text evidence="7">The sequence shown here is derived from an EMBL/GenBank/DDBJ whole genome shotgun (WGS) entry which is preliminary data.</text>
</comment>
<dbReference type="InterPro" id="IPR027417">
    <property type="entry name" value="P-loop_NTPase"/>
</dbReference>
<evidence type="ECO:0000256" key="2">
    <source>
        <dbReference type="ARBA" id="ARBA00022448"/>
    </source>
</evidence>
<dbReference type="PANTHER" id="PTHR43553:SF25">
    <property type="entry name" value="ABC-TYPE COBALT TRANSPORT SYSTEM, ATPASE COMPONENT"/>
    <property type="match status" value="1"/>
</dbReference>
<dbReference type="SMART" id="SM00382">
    <property type="entry name" value="AAA"/>
    <property type="match status" value="1"/>
</dbReference>
<dbReference type="InterPro" id="IPR015856">
    <property type="entry name" value="ABC_transpr_CbiO/EcfA_su"/>
</dbReference>
<comment type="function">
    <text evidence="5">Probably part of an ABC transporter complex. Responsible for energy coupling to the transport system.</text>
</comment>
<reference evidence="7" key="1">
    <citation type="journal article" date="2020" name="mSystems">
        <title>Genome- and Community-Level Interaction Insights into Carbon Utilization and Element Cycling Functions of Hydrothermarchaeota in Hydrothermal Sediment.</title>
        <authorList>
            <person name="Zhou Z."/>
            <person name="Liu Y."/>
            <person name="Xu W."/>
            <person name="Pan J."/>
            <person name="Luo Z.H."/>
            <person name="Li M."/>
        </authorList>
    </citation>
    <scope>NUCLEOTIDE SEQUENCE [LARGE SCALE GENOMIC DNA]</scope>
    <source>
        <strain evidence="7">SpSt-1116</strain>
    </source>
</reference>
<keyword evidence="4 7" id="KW-0067">ATP-binding</keyword>
<evidence type="ECO:0000259" key="6">
    <source>
        <dbReference type="PROSITE" id="PS50893"/>
    </source>
</evidence>
<dbReference type="PROSITE" id="PS50893">
    <property type="entry name" value="ABC_TRANSPORTER_2"/>
    <property type="match status" value="1"/>
</dbReference>
<proteinExistence type="predicted"/>
<dbReference type="InterPro" id="IPR050095">
    <property type="entry name" value="ECF_ABC_transporter_ATP-bd"/>
</dbReference>
<dbReference type="GO" id="GO:0005524">
    <property type="term" value="F:ATP binding"/>
    <property type="evidence" value="ECO:0007669"/>
    <property type="project" value="UniProtKB-KW"/>
</dbReference>